<protein>
    <submittedName>
        <fullName evidence="1">Uncharacterized protein</fullName>
    </submittedName>
</protein>
<dbReference type="AlphaFoldDB" id="A0A0F9KRR6"/>
<reference evidence="1" key="1">
    <citation type="journal article" date="2015" name="Nature">
        <title>Complex archaea that bridge the gap between prokaryotes and eukaryotes.</title>
        <authorList>
            <person name="Spang A."/>
            <person name="Saw J.H."/>
            <person name="Jorgensen S.L."/>
            <person name="Zaremba-Niedzwiedzka K."/>
            <person name="Martijn J."/>
            <person name="Lind A.E."/>
            <person name="van Eijk R."/>
            <person name="Schleper C."/>
            <person name="Guy L."/>
            <person name="Ettema T.J."/>
        </authorList>
    </citation>
    <scope>NUCLEOTIDE SEQUENCE</scope>
</reference>
<dbReference type="EMBL" id="LAZR01007491">
    <property type="protein sequence ID" value="KKM84929.1"/>
    <property type="molecule type" value="Genomic_DNA"/>
</dbReference>
<organism evidence="1">
    <name type="scientific">marine sediment metagenome</name>
    <dbReference type="NCBI Taxonomy" id="412755"/>
    <lineage>
        <taxon>unclassified sequences</taxon>
        <taxon>metagenomes</taxon>
        <taxon>ecological metagenomes</taxon>
    </lineage>
</organism>
<evidence type="ECO:0000313" key="1">
    <source>
        <dbReference type="EMBL" id="KKM84929.1"/>
    </source>
</evidence>
<proteinExistence type="predicted"/>
<comment type="caution">
    <text evidence="1">The sequence shown here is derived from an EMBL/GenBank/DDBJ whole genome shotgun (WGS) entry which is preliminary data.</text>
</comment>
<accession>A0A0F9KRR6</accession>
<gene>
    <name evidence="1" type="ORF">LCGC14_1294230</name>
</gene>
<name>A0A0F9KRR6_9ZZZZ</name>
<sequence>MIDLRFSDLKHPTPEPGKTIYSDLVDLPDPVVLGVTVRAYNYDSVTLYMKVDATLAGWSFVTKALGAIGTGGNTRLNLDDFGSRTKPAAELTETIILRLRAYTDSGYSNLKWTFERELVVVFIKSDDGSWATVLSNDFDDGTVQGWAGEDISGSSPVAVENVSDFVLSIPDSCRLDQYRYVGSAFIGGEFIHGLFVWLDAEEIVHLGKTYIGNTGSNYVSLNKWMRIVLPLPVNDTFELGIVGDWCVSHMGVWSYQMKGRLYKSITTPVASEAFAIINVRLRKYTQNMGPPTSNRYHGVIQIDDILIVSR</sequence>